<dbReference type="GO" id="GO:0005794">
    <property type="term" value="C:Golgi apparatus"/>
    <property type="evidence" value="ECO:0007669"/>
    <property type="project" value="TreeGrafter"/>
</dbReference>
<dbReference type="GO" id="GO:0032472">
    <property type="term" value="P:Golgi calcium ion transport"/>
    <property type="evidence" value="ECO:0007669"/>
    <property type="project" value="TreeGrafter"/>
</dbReference>
<dbReference type="PANTHER" id="PTHR12608:SF1">
    <property type="entry name" value="TRANSMEMBRANE PROTEIN 165"/>
    <property type="match status" value="1"/>
</dbReference>
<dbReference type="InterPro" id="IPR049555">
    <property type="entry name" value="GDT1-like_CS"/>
</dbReference>
<dbReference type="Pfam" id="PF01169">
    <property type="entry name" value="GDT1"/>
    <property type="match status" value="2"/>
</dbReference>
<name>A0A0D2WS63_CAPO3</name>
<reference evidence="9" key="1">
    <citation type="submission" date="2011-02" db="EMBL/GenBank/DDBJ databases">
        <title>The Genome Sequence of Capsaspora owczarzaki ATCC 30864.</title>
        <authorList>
            <person name="Russ C."/>
            <person name="Cuomo C."/>
            <person name="Burger G."/>
            <person name="Gray M.W."/>
            <person name="Holland P.W.H."/>
            <person name="King N."/>
            <person name="Lang F.B.F."/>
            <person name="Roger A.J."/>
            <person name="Ruiz-Trillo I."/>
            <person name="Young S.K."/>
            <person name="Zeng Q."/>
            <person name="Gargeya S."/>
            <person name="Alvarado L."/>
            <person name="Berlin A."/>
            <person name="Chapman S.B."/>
            <person name="Chen Z."/>
            <person name="Freedman E."/>
            <person name="Gellesch M."/>
            <person name="Goldberg J."/>
            <person name="Griggs A."/>
            <person name="Gujja S."/>
            <person name="Heilman E."/>
            <person name="Heiman D."/>
            <person name="Howarth C."/>
            <person name="Mehta T."/>
            <person name="Neiman D."/>
            <person name="Pearson M."/>
            <person name="Roberts A."/>
            <person name="Saif S."/>
            <person name="Shea T."/>
            <person name="Shenoy N."/>
            <person name="Sisk P."/>
            <person name="Stolte C."/>
            <person name="Sykes S."/>
            <person name="White J."/>
            <person name="Yandava C."/>
            <person name="Haas B."/>
            <person name="Nusbaum C."/>
            <person name="Birren B."/>
        </authorList>
    </citation>
    <scope>NUCLEOTIDE SEQUENCE</scope>
    <source>
        <strain evidence="9">ATCC 30864</strain>
    </source>
</reference>
<evidence type="ECO:0000313" key="9">
    <source>
        <dbReference type="Proteomes" id="UP000008743"/>
    </source>
</evidence>
<evidence type="ECO:0000313" key="8">
    <source>
        <dbReference type="EMBL" id="KJE94213.1"/>
    </source>
</evidence>
<dbReference type="OMA" id="ILGHAIC"/>
<dbReference type="FunCoup" id="A0A0D2WS63">
    <property type="interactions" value="377"/>
</dbReference>
<feature type="chain" id="PRO_5012745888" description="GDT1 family protein" evidence="7">
    <location>
        <begin position="16"/>
        <end position="289"/>
    </location>
</feature>
<comment type="similarity">
    <text evidence="2 6">Belongs to the GDT1 family.</text>
</comment>
<dbReference type="OrthoDB" id="442680at2759"/>
<organism evidence="8 9">
    <name type="scientific">Capsaspora owczarzaki (strain ATCC 30864)</name>
    <dbReference type="NCBI Taxonomy" id="595528"/>
    <lineage>
        <taxon>Eukaryota</taxon>
        <taxon>Filasterea</taxon>
        <taxon>Capsaspora</taxon>
    </lineage>
</organism>
<dbReference type="AlphaFoldDB" id="A0A0D2WS63"/>
<dbReference type="EMBL" id="KE346366">
    <property type="protein sequence ID" value="KJE94213.1"/>
    <property type="molecule type" value="Genomic_DNA"/>
</dbReference>
<dbReference type="InParanoid" id="A0A0D2WS63"/>
<feature type="transmembrane region" description="Helical" evidence="6">
    <location>
        <begin position="98"/>
        <end position="121"/>
    </location>
</feature>
<dbReference type="PROSITE" id="PS01214">
    <property type="entry name" value="UPF0016"/>
    <property type="match status" value="1"/>
</dbReference>
<dbReference type="GO" id="GO:0016020">
    <property type="term" value="C:membrane"/>
    <property type="evidence" value="ECO:0007669"/>
    <property type="project" value="UniProtKB-SubCell"/>
</dbReference>
<evidence type="ECO:0000256" key="7">
    <source>
        <dbReference type="SAM" id="SignalP"/>
    </source>
</evidence>
<proteinExistence type="inferred from homology"/>
<keyword evidence="7" id="KW-0732">Signal</keyword>
<evidence type="ECO:0000256" key="2">
    <source>
        <dbReference type="ARBA" id="ARBA00009190"/>
    </source>
</evidence>
<feature type="transmembrane region" description="Helical" evidence="6">
    <location>
        <begin position="127"/>
        <end position="145"/>
    </location>
</feature>
<keyword evidence="9" id="KW-1185">Reference proteome</keyword>
<dbReference type="GO" id="GO:0005384">
    <property type="term" value="F:manganese ion transmembrane transporter activity"/>
    <property type="evidence" value="ECO:0007669"/>
    <property type="project" value="TreeGrafter"/>
</dbReference>
<dbReference type="PhylomeDB" id="A0A0D2WS63"/>
<feature type="signal peptide" evidence="7">
    <location>
        <begin position="1"/>
        <end position="15"/>
    </location>
</feature>
<evidence type="ECO:0000256" key="6">
    <source>
        <dbReference type="RuleBase" id="RU365102"/>
    </source>
</evidence>
<dbReference type="eggNOG" id="KOG2881">
    <property type="taxonomic scope" value="Eukaryota"/>
</dbReference>
<gene>
    <name evidence="8" type="ORF">CAOG_004891</name>
</gene>
<feature type="transmembrane region" description="Helical" evidence="6">
    <location>
        <begin position="266"/>
        <end position="284"/>
    </location>
</feature>
<dbReference type="PANTHER" id="PTHR12608">
    <property type="entry name" value="TRANSMEMBRANE PROTEIN HTP-1 RELATED"/>
    <property type="match status" value="1"/>
</dbReference>
<dbReference type="Proteomes" id="UP000008743">
    <property type="component" value="Unassembled WGS sequence"/>
</dbReference>
<dbReference type="GO" id="GO:0032468">
    <property type="term" value="P:Golgi calcium ion homeostasis"/>
    <property type="evidence" value="ECO:0007669"/>
    <property type="project" value="TreeGrafter"/>
</dbReference>
<feature type="transmembrane region" description="Helical" evidence="6">
    <location>
        <begin position="196"/>
        <end position="214"/>
    </location>
</feature>
<evidence type="ECO:0000256" key="3">
    <source>
        <dbReference type="ARBA" id="ARBA00022692"/>
    </source>
</evidence>
<keyword evidence="3 6" id="KW-0812">Transmembrane</keyword>
<protein>
    <recommendedName>
        <fullName evidence="6">GDT1 family protein</fullName>
    </recommendedName>
</protein>
<comment type="subcellular location">
    <subcellularLocation>
        <location evidence="1 6">Membrane</location>
        <topology evidence="1 6">Multi-pass membrane protein</topology>
    </subcellularLocation>
</comment>
<accession>A0A0D2WS63</accession>
<feature type="transmembrane region" description="Helical" evidence="6">
    <location>
        <begin position="234"/>
        <end position="254"/>
    </location>
</feature>
<evidence type="ECO:0000256" key="5">
    <source>
        <dbReference type="ARBA" id="ARBA00023136"/>
    </source>
</evidence>
<keyword evidence="5 6" id="KW-0472">Membrane</keyword>
<keyword evidence="4 6" id="KW-1133">Transmembrane helix</keyword>
<dbReference type="STRING" id="595528.A0A0D2WS63"/>
<feature type="transmembrane region" description="Helical" evidence="6">
    <location>
        <begin position="63"/>
        <end position="91"/>
    </location>
</feature>
<dbReference type="InterPro" id="IPR001727">
    <property type="entry name" value="GDT1-like"/>
</dbReference>
<dbReference type="GO" id="GO:0015085">
    <property type="term" value="F:calcium ion transmembrane transporter activity"/>
    <property type="evidence" value="ECO:0007669"/>
    <property type="project" value="TreeGrafter"/>
</dbReference>
<evidence type="ECO:0000256" key="4">
    <source>
        <dbReference type="ARBA" id="ARBA00022989"/>
    </source>
</evidence>
<evidence type="ECO:0000256" key="1">
    <source>
        <dbReference type="ARBA" id="ARBA00004141"/>
    </source>
</evidence>
<sequence>MLAVLLGFVAIAADAQEAEQAVNELANAPNDQVDANNANAYDPNAYDPNAPSGWFTGTKKKGFASAFVASLSVIIVSEIGDKTFFIAAIMAMTHPRKVIFIGAIAALALMTVLSVAMGFATTIIPRYITYYASTMLFVFFGLKMLRDGWKMSPDEGQEELEEVTLELKQKEQELESRQHANADVESGGLASSLRRLPGLIPPVMMQAFVLTFLAEWGDRSQITTIILGATEDPIGVSVGGTLGHALCTGLAVLGGQLLAKRISVRTVTLIGAVLFLLFALINLVQSPDE</sequence>